<dbReference type="EMBL" id="CM003605">
    <property type="protein sequence ID" value="KYP70061.1"/>
    <property type="molecule type" value="Genomic_DNA"/>
</dbReference>
<dbReference type="Gramene" id="C.cajan_09010.t">
    <property type="protein sequence ID" value="C.cajan_09010.t.cds1"/>
    <property type="gene ID" value="C.cajan_09010"/>
</dbReference>
<dbReference type="InterPro" id="IPR053052">
    <property type="entry name" value="Imprinting_Balance_Reg"/>
</dbReference>
<dbReference type="AlphaFoldDB" id="A0A151TSQ8"/>
<dbReference type="InterPro" id="IPR036869">
    <property type="entry name" value="J_dom_sf"/>
</dbReference>
<dbReference type="PROSITE" id="PS00636">
    <property type="entry name" value="DNAJ_1"/>
    <property type="match status" value="1"/>
</dbReference>
<evidence type="ECO:0000313" key="2">
    <source>
        <dbReference type="EMBL" id="KYP70061.1"/>
    </source>
</evidence>
<protein>
    <submittedName>
        <fullName evidence="2">J domain-containing protein C17A3.05c</fullName>
    </submittedName>
</protein>
<dbReference type="Proteomes" id="UP000075243">
    <property type="component" value="Chromosome 3"/>
</dbReference>
<dbReference type="Gene3D" id="1.10.287.110">
    <property type="entry name" value="DnaJ domain"/>
    <property type="match status" value="1"/>
</dbReference>
<dbReference type="PRINTS" id="PR00625">
    <property type="entry name" value="JDOMAIN"/>
</dbReference>
<dbReference type="Pfam" id="PF00226">
    <property type="entry name" value="DnaJ"/>
    <property type="match status" value="1"/>
</dbReference>
<gene>
    <name evidence="2" type="ORF">KK1_009269</name>
</gene>
<dbReference type="CDD" id="cd06257">
    <property type="entry name" value="DnaJ"/>
    <property type="match status" value="1"/>
</dbReference>
<dbReference type="SMART" id="SM00271">
    <property type="entry name" value="DnaJ"/>
    <property type="match status" value="1"/>
</dbReference>
<dbReference type="STRING" id="3821.A0A151TSQ8"/>
<proteinExistence type="predicted"/>
<accession>A0A151TSQ8</accession>
<dbReference type="PANTHER" id="PTHR45496">
    <property type="entry name" value="CHAPERONE DNAJ-DOMAIN SUPERFAMILY PROTEIN"/>
    <property type="match status" value="1"/>
</dbReference>
<dbReference type="SUPFAM" id="SSF46565">
    <property type="entry name" value="Chaperone J-domain"/>
    <property type="match status" value="1"/>
</dbReference>
<name>A0A151TSQ8_CAJCA</name>
<evidence type="ECO:0000259" key="1">
    <source>
        <dbReference type="PROSITE" id="PS50076"/>
    </source>
</evidence>
<reference evidence="2 3" key="1">
    <citation type="journal article" date="2012" name="Nat. Biotechnol.">
        <title>Draft genome sequence of pigeonpea (Cajanus cajan), an orphan legume crop of resource-poor farmers.</title>
        <authorList>
            <person name="Varshney R.K."/>
            <person name="Chen W."/>
            <person name="Li Y."/>
            <person name="Bharti A.K."/>
            <person name="Saxena R.K."/>
            <person name="Schlueter J.A."/>
            <person name="Donoghue M.T."/>
            <person name="Azam S."/>
            <person name="Fan G."/>
            <person name="Whaley A.M."/>
            <person name="Farmer A.D."/>
            <person name="Sheridan J."/>
            <person name="Iwata A."/>
            <person name="Tuteja R."/>
            <person name="Penmetsa R.V."/>
            <person name="Wu W."/>
            <person name="Upadhyaya H.D."/>
            <person name="Yang S.P."/>
            <person name="Shah T."/>
            <person name="Saxena K.B."/>
            <person name="Michael T."/>
            <person name="McCombie W.R."/>
            <person name="Yang B."/>
            <person name="Zhang G."/>
            <person name="Yang H."/>
            <person name="Wang J."/>
            <person name="Spillane C."/>
            <person name="Cook D.R."/>
            <person name="May G.D."/>
            <person name="Xu X."/>
            <person name="Jackson S.A."/>
        </authorList>
    </citation>
    <scope>NUCLEOTIDE SEQUENCE [LARGE SCALE GENOMIC DNA]</scope>
    <source>
        <strain evidence="3">cv. Asha</strain>
    </source>
</reference>
<dbReference type="InterPro" id="IPR001623">
    <property type="entry name" value="DnaJ_domain"/>
</dbReference>
<organism evidence="2 3">
    <name type="scientific">Cajanus cajan</name>
    <name type="common">Pigeon pea</name>
    <name type="synonym">Cajanus indicus</name>
    <dbReference type="NCBI Taxonomy" id="3821"/>
    <lineage>
        <taxon>Eukaryota</taxon>
        <taxon>Viridiplantae</taxon>
        <taxon>Streptophyta</taxon>
        <taxon>Embryophyta</taxon>
        <taxon>Tracheophyta</taxon>
        <taxon>Spermatophyta</taxon>
        <taxon>Magnoliopsida</taxon>
        <taxon>eudicotyledons</taxon>
        <taxon>Gunneridae</taxon>
        <taxon>Pentapetalae</taxon>
        <taxon>rosids</taxon>
        <taxon>fabids</taxon>
        <taxon>Fabales</taxon>
        <taxon>Fabaceae</taxon>
        <taxon>Papilionoideae</taxon>
        <taxon>50 kb inversion clade</taxon>
        <taxon>NPAAA clade</taxon>
        <taxon>indigoferoid/millettioid clade</taxon>
        <taxon>Phaseoleae</taxon>
        <taxon>Cajanus</taxon>
    </lineage>
</organism>
<dbReference type="OrthoDB" id="10250354at2759"/>
<keyword evidence="3" id="KW-1185">Reference proteome</keyword>
<feature type="domain" description="J" evidence="1">
    <location>
        <begin position="75"/>
        <end position="140"/>
    </location>
</feature>
<dbReference type="InterPro" id="IPR018253">
    <property type="entry name" value="DnaJ_domain_CS"/>
</dbReference>
<sequence length="253" mass="27445">MNSGTGTDSGSGRAEAERLIAIGEKLLQSRDLNGSRDFAILAQEAEPLLEASDQILAIADVLLAAETPVGGDHLDWYGILQLDRTCEDQDLIRKNYRRLGLLLHPDKNPFTLADHAFKLVSDAWAVLSDPAQKPAYDRAIAVPAQPATFWTACPYCYFLYEYPAACQGCCLRCQNCERSFHGLSIPSLPPLVPGQEAYYCNWGCLPMGFVFGKLDPNGPGPMVENGPDVVGPVAVENGVGVASRKPGRPRQVL</sequence>
<dbReference type="PROSITE" id="PS50076">
    <property type="entry name" value="DNAJ_2"/>
    <property type="match status" value="1"/>
</dbReference>
<evidence type="ECO:0000313" key="3">
    <source>
        <dbReference type="Proteomes" id="UP000075243"/>
    </source>
</evidence>
<dbReference type="PANTHER" id="PTHR45496:SF29">
    <property type="entry name" value="CHAPERONE DNAJ-DOMAIN PROTEIN"/>
    <property type="match status" value="1"/>
</dbReference>
<dbReference type="OMA" id="QEAYYCN"/>